<reference evidence="1 2" key="1">
    <citation type="submission" date="2016-03" db="EMBL/GenBank/DDBJ databases">
        <title>EvidentialGene: Evidence-directed Construction of Genes on Genomes.</title>
        <authorList>
            <person name="Gilbert D.G."/>
            <person name="Choi J.-H."/>
            <person name="Mockaitis K."/>
            <person name="Colbourne J."/>
            <person name="Pfrender M."/>
        </authorList>
    </citation>
    <scope>NUCLEOTIDE SEQUENCE [LARGE SCALE GENOMIC DNA]</scope>
    <source>
        <strain evidence="1 2">Xinb3</strain>
        <tissue evidence="1">Complete organism</tissue>
    </source>
</reference>
<dbReference type="PROSITE" id="PS00018">
    <property type="entry name" value="EF_HAND_1"/>
    <property type="match status" value="1"/>
</dbReference>
<keyword evidence="2" id="KW-1185">Reference proteome</keyword>
<evidence type="ECO:0008006" key="3">
    <source>
        <dbReference type="Google" id="ProtNLM"/>
    </source>
</evidence>
<name>A0A162CX90_9CRUS</name>
<dbReference type="InterPro" id="IPR018247">
    <property type="entry name" value="EF_Hand_1_Ca_BS"/>
</dbReference>
<organism evidence="1 2">
    <name type="scientific">Daphnia magna</name>
    <dbReference type="NCBI Taxonomy" id="35525"/>
    <lineage>
        <taxon>Eukaryota</taxon>
        <taxon>Metazoa</taxon>
        <taxon>Ecdysozoa</taxon>
        <taxon>Arthropoda</taxon>
        <taxon>Crustacea</taxon>
        <taxon>Branchiopoda</taxon>
        <taxon>Diplostraca</taxon>
        <taxon>Cladocera</taxon>
        <taxon>Anomopoda</taxon>
        <taxon>Daphniidae</taxon>
        <taxon>Daphnia</taxon>
    </lineage>
</organism>
<evidence type="ECO:0000313" key="2">
    <source>
        <dbReference type="Proteomes" id="UP000076858"/>
    </source>
</evidence>
<dbReference type="EMBL" id="LRGB01009883">
    <property type="protein sequence ID" value="KZS00454.1"/>
    <property type="molecule type" value="Genomic_DNA"/>
</dbReference>
<sequence>ATPPSTAVAGDTLTITDGTTVKSFVLTAAQLTSGVSTTFAAPADGATFNVSSTLTVAATGNVSNPGTDSARLDLTDFSTVDPTNPSGPRISAVRVNIDTDANNDGQISVAEL</sequence>
<feature type="non-terminal residue" evidence="1">
    <location>
        <position position="112"/>
    </location>
</feature>
<dbReference type="AlphaFoldDB" id="A0A162CX90"/>
<gene>
    <name evidence="1" type="ORF">APZ42_003224</name>
</gene>
<accession>A0A162CX90</accession>
<evidence type="ECO:0000313" key="1">
    <source>
        <dbReference type="EMBL" id="KZS00454.1"/>
    </source>
</evidence>
<proteinExistence type="predicted"/>
<dbReference type="Proteomes" id="UP000076858">
    <property type="component" value="Unassembled WGS sequence"/>
</dbReference>
<protein>
    <recommendedName>
        <fullName evidence="3">EF-hand domain-containing protein</fullName>
    </recommendedName>
</protein>
<comment type="caution">
    <text evidence="1">The sequence shown here is derived from an EMBL/GenBank/DDBJ whole genome shotgun (WGS) entry which is preliminary data.</text>
</comment>
<feature type="non-terminal residue" evidence="1">
    <location>
        <position position="1"/>
    </location>
</feature>